<evidence type="ECO:0000313" key="1">
    <source>
        <dbReference type="EMBL" id="GIM63205.1"/>
    </source>
</evidence>
<accession>A0A919S3C9</accession>
<evidence type="ECO:0000313" key="2">
    <source>
        <dbReference type="Proteomes" id="UP000681340"/>
    </source>
</evidence>
<comment type="caution">
    <text evidence="1">The sequence shown here is derived from an EMBL/GenBank/DDBJ whole genome shotgun (WGS) entry which is preliminary data.</text>
</comment>
<proteinExistence type="predicted"/>
<name>A0A919S3C9_9ACTN</name>
<reference evidence="1" key="1">
    <citation type="submission" date="2021-03" db="EMBL/GenBank/DDBJ databases">
        <title>Whole genome shotgun sequence of Actinoplanes auranticolor NBRC 12245.</title>
        <authorList>
            <person name="Komaki H."/>
            <person name="Tamura T."/>
        </authorList>
    </citation>
    <scope>NUCLEOTIDE SEQUENCE</scope>
    <source>
        <strain evidence="1">NBRC 12245</strain>
    </source>
</reference>
<sequence>MRLPLEEDPRAEARRLRVDPGLSLSQLMKHFGVGSATLTDWLRGIEPPGWTRRPNAKDDLRARALELRAQGWSVNDLATEIGVAKSTAHAWVKHIPLDRDSERARRKQEHAAVMAAGRWDAKREERDRRQSEVHAQAAHVVGELSDRDLLMIGAAVYWCEGAKSKPWRRVDRLTFINSDPGLIALFLRFLAVCGRDAESVNYRVHIHETADAEAAVAWWAEQLQVPRRLFQRPTIKRHAPATRRANTGSDYHGCLVVSVPRSRELYWRVEGVMATLTRLT</sequence>
<dbReference type="Pfam" id="PF13384">
    <property type="entry name" value="HTH_23"/>
    <property type="match status" value="1"/>
</dbReference>
<dbReference type="RefSeq" id="WP_212986408.1">
    <property type="nucleotide sequence ID" value="NZ_BAABEA010000017.1"/>
</dbReference>
<dbReference type="EMBL" id="BOQL01000003">
    <property type="protein sequence ID" value="GIM63205.1"/>
    <property type="molecule type" value="Genomic_DNA"/>
</dbReference>
<dbReference type="AlphaFoldDB" id="A0A919S3C9"/>
<protein>
    <recommendedName>
        <fullName evidence="3">Homeodomain-like domain-containing protein</fullName>
    </recommendedName>
</protein>
<organism evidence="1 2">
    <name type="scientific">Actinoplanes auranticolor</name>
    <dbReference type="NCBI Taxonomy" id="47988"/>
    <lineage>
        <taxon>Bacteria</taxon>
        <taxon>Bacillati</taxon>
        <taxon>Actinomycetota</taxon>
        <taxon>Actinomycetes</taxon>
        <taxon>Micromonosporales</taxon>
        <taxon>Micromonosporaceae</taxon>
        <taxon>Actinoplanes</taxon>
    </lineage>
</organism>
<dbReference type="Proteomes" id="UP000681340">
    <property type="component" value="Unassembled WGS sequence"/>
</dbReference>
<keyword evidence="2" id="KW-1185">Reference proteome</keyword>
<evidence type="ECO:0008006" key="3">
    <source>
        <dbReference type="Google" id="ProtNLM"/>
    </source>
</evidence>
<gene>
    <name evidence="1" type="ORF">Aau02nite_02520</name>
</gene>